<name>A0A5J4UQX8_9EUKA</name>
<dbReference type="EMBL" id="SNRW01013293">
    <property type="protein sequence ID" value="KAA6372787.1"/>
    <property type="molecule type" value="Genomic_DNA"/>
</dbReference>
<dbReference type="AlphaFoldDB" id="A0A5J4UQX8"/>
<feature type="region of interest" description="Disordered" evidence="1">
    <location>
        <begin position="29"/>
        <end position="66"/>
    </location>
</feature>
<feature type="compositionally biased region" description="Acidic residues" evidence="1">
    <location>
        <begin position="34"/>
        <end position="55"/>
    </location>
</feature>
<proteinExistence type="predicted"/>
<protein>
    <submittedName>
        <fullName evidence="2">Uncharacterized protein</fullName>
    </submittedName>
</protein>
<sequence>ICRHLFLYEVIGRQEKERQFDKMQKMQQMQLKGEEEDDEFGFEYKYDEEDEDEAEGNNKDGEQDDDQRMVQIFPFFSMIKLSIKKLVLKGFSEVIDQSRRNHIQI</sequence>
<accession>A0A5J4UQX8</accession>
<evidence type="ECO:0000313" key="2">
    <source>
        <dbReference type="EMBL" id="KAA6372787.1"/>
    </source>
</evidence>
<feature type="non-terminal residue" evidence="2">
    <location>
        <position position="1"/>
    </location>
</feature>
<gene>
    <name evidence="2" type="ORF">EZS28_031685</name>
</gene>
<dbReference type="Proteomes" id="UP000324800">
    <property type="component" value="Unassembled WGS sequence"/>
</dbReference>
<reference evidence="2 3" key="1">
    <citation type="submission" date="2019-03" db="EMBL/GenBank/DDBJ databases">
        <title>Single cell metagenomics reveals metabolic interactions within the superorganism composed of flagellate Streblomastix strix and complex community of Bacteroidetes bacteria on its surface.</title>
        <authorList>
            <person name="Treitli S.C."/>
            <person name="Kolisko M."/>
            <person name="Husnik F."/>
            <person name="Keeling P."/>
            <person name="Hampl V."/>
        </authorList>
    </citation>
    <scope>NUCLEOTIDE SEQUENCE [LARGE SCALE GENOMIC DNA]</scope>
    <source>
        <strain evidence="2">ST1C</strain>
    </source>
</reference>
<evidence type="ECO:0000256" key="1">
    <source>
        <dbReference type="SAM" id="MobiDB-lite"/>
    </source>
</evidence>
<evidence type="ECO:0000313" key="3">
    <source>
        <dbReference type="Proteomes" id="UP000324800"/>
    </source>
</evidence>
<comment type="caution">
    <text evidence="2">The sequence shown here is derived from an EMBL/GenBank/DDBJ whole genome shotgun (WGS) entry which is preliminary data.</text>
</comment>
<organism evidence="2 3">
    <name type="scientific">Streblomastix strix</name>
    <dbReference type="NCBI Taxonomy" id="222440"/>
    <lineage>
        <taxon>Eukaryota</taxon>
        <taxon>Metamonada</taxon>
        <taxon>Preaxostyla</taxon>
        <taxon>Oxymonadida</taxon>
        <taxon>Streblomastigidae</taxon>
        <taxon>Streblomastix</taxon>
    </lineage>
</organism>